<organism evidence="1 2">
    <name type="scientific">Candidatus Cryosericum terrychapinii</name>
    <dbReference type="NCBI Taxonomy" id="2290919"/>
    <lineage>
        <taxon>Bacteria</taxon>
        <taxon>Pseudomonadati</taxon>
        <taxon>Caldisericota/Cryosericota group</taxon>
        <taxon>Candidatus Cryosericota</taxon>
        <taxon>Candidatus Cryosericia</taxon>
        <taxon>Candidatus Cryosericales</taxon>
        <taxon>Candidatus Cryosericaceae</taxon>
        <taxon>Candidatus Cryosericum</taxon>
    </lineage>
</organism>
<name>A0A398CXM0_9BACT</name>
<dbReference type="AlphaFoldDB" id="A0A398CXM0"/>
<gene>
    <name evidence="1" type="ORF">SMC7_00160</name>
</gene>
<reference evidence="1 2" key="1">
    <citation type="submission" date="2018-09" db="EMBL/GenBank/DDBJ databases">
        <title>Discovery and Ecogenomic Context for Candidatus Cryosericales, a Global Caldiserica Order Active in Thawing Permafrost.</title>
        <authorList>
            <person name="Martinez M.A."/>
            <person name="Woodcroft B.J."/>
            <person name="Ignacio Espinoza J.C."/>
            <person name="Zayed A."/>
            <person name="Singleton C.M."/>
            <person name="Boyd J."/>
            <person name="Li Y.-F."/>
            <person name="Purvine S."/>
            <person name="Maughan H."/>
            <person name="Hodgkins S.B."/>
            <person name="Anderson D."/>
            <person name="Sederholm M."/>
            <person name="Temperton B."/>
            <person name="Saleska S.R."/>
            <person name="Tyson G.W."/>
            <person name="Rich V.I."/>
        </authorList>
    </citation>
    <scope>NUCLEOTIDE SEQUENCE [LARGE SCALE GENOMIC DNA]</scope>
    <source>
        <strain evidence="1 2">SMC7</strain>
    </source>
</reference>
<accession>A0A398CXM0</accession>
<protein>
    <recommendedName>
        <fullName evidence="3">Cysteine synthase A</fullName>
    </recommendedName>
</protein>
<dbReference type="Gene3D" id="3.40.50.1100">
    <property type="match status" value="1"/>
</dbReference>
<dbReference type="EMBL" id="QXIS01000001">
    <property type="protein sequence ID" value="RIE06990.1"/>
    <property type="molecule type" value="Genomic_DNA"/>
</dbReference>
<evidence type="ECO:0008006" key="3">
    <source>
        <dbReference type="Google" id="ProtNLM"/>
    </source>
</evidence>
<dbReference type="InterPro" id="IPR036052">
    <property type="entry name" value="TrpB-like_PALP_sf"/>
</dbReference>
<comment type="caution">
    <text evidence="1">The sequence shown here is derived from an EMBL/GenBank/DDBJ whole genome shotgun (WGS) entry which is preliminary data.</text>
</comment>
<evidence type="ECO:0000313" key="2">
    <source>
        <dbReference type="Proteomes" id="UP000266328"/>
    </source>
</evidence>
<dbReference type="Proteomes" id="UP000266328">
    <property type="component" value="Unassembled WGS sequence"/>
</dbReference>
<proteinExistence type="predicted"/>
<sequence>MGTSGTLIGLAHFMRQKAPQVQVAGVEPI</sequence>
<evidence type="ECO:0000313" key="1">
    <source>
        <dbReference type="EMBL" id="RIE06990.1"/>
    </source>
</evidence>
<keyword evidence="2" id="KW-1185">Reference proteome</keyword>